<gene>
    <name evidence="3" type="ORF">ACFFJP_03565</name>
</gene>
<dbReference type="RefSeq" id="WP_377240595.1">
    <property type="nucleotide sequence ID" value="NZ_JBHLXP010000001.1"/>
</dbReference>
<keyword evidence="1" id="KW-1133">Transmembrane helix</keyword>
<feature type="signal peptide" evidence="2">
    <location>
        <begin position="1"/>
        <end position="26"/>
    </location>
</feature>
<dbReference type="PROSITE" id="PS51257">
    <property type="entry name" value="PROKAR_LIPOPROTEIN"/>
    <property type="match status" value="1"/>
</dbReference>
<evidence type="ECO:0008006" key="5">
    <source>
        <dbReference type="Google" id="ProtNLM"/>
    </source>
</evidence>
<dbReference type="EMBL" id="JBHLXP010000001">
    <property type="protein sequence ID" value="MFC0047368.1"/>
    <property type="molecule type" value="Genomic_DNA"/>
</dbReference>
<accession>A0ABV6BBH4</accession>
<keyword evidence="1" id="KW-0812">Transmembrane</keyword>
<organism evidence="3 4">
    <name type="scientific">Rheinheimera tilapiae</name>
    <dbReference type="NCBI Taxonomy" id="875043"/>
    <lineage>
        <taxon>Bacteria</taxon>
        <taxon>Pseudomonadati</taxon>
        <taxon>Pseudomonadota</taxon>
        <taxon>Gammaproteobacteria</taxon>
        <taxon>Chromatiales</taxon>
        <taxon>Chromatiaceae</taxon>
        <taxon>Rheinheimera</taxon>
    </lineage>
</organism>
<evidence type="ECO:0000313" key="4">
    <source>
        <dbReference type="Proteomes" id="UP001589813"/>
    </source>
</evidence>
<reference evidence="3 4" key="1">
    <citation type="submission" date="2024-09" db="EMBL/GenBank/DDBJ databases">
        <authorList>
            <person name="Sun Q."/>
            <person name="Mori K."/>
        </authorList>
    </citation>
    <scope>NUCLEOTIDE SEQUENCE [LARGE SCALE GENOMIC DNA]</scope>
    <source>
        <strain evidence="3 4">KCTC 23315</strain>
    </source>
</reference>
<keyword evidence="2" id="KW-0732">Signal</keyword>
<feature type="chain" id="PRO_5046594389" description="PEP-CTERM sorting domain-containing protein" evidence="2">
    <location>
        <begin position="27"/>
        <end position="204"/>
    </location>
</feature>
<name>A0ABV6BBH4_9GAMM</name>
<dbReference type="SUPFAM" id="SSF49384">
    <property type="entry name" value="Carbohydrate-binding domain"/>
    <property type="match status" value="1"/>
</dbReference>
<dbReference type="InterPro" id="IPR008965">
    <property type="entry name" value="CBM2/CBM3_carb-bd_dom_sf"/>
</dbReference>
<feature type="transmembrane region" description="Helical" evidence="1">
    <location>
        <begin position="175"/>
        <end position="192"/>
    </location>
</feature>
<protein>
    <recommendedName>
        <fullName evidence="5">PEP-CTERM sorting domain-containing protein</fullName>
    </recommendedName>
</protein>
<comment type="caution">
    <text evidence="3">The sequence shown here is derived from an EMBL/GenBank/DDBJ whole genome shotgun (WGS) entry which is preliminary data.</text>
</comment>
<keyword evidence="4" id="KW-1185">Reference proteome</keyword>
<evidence type="ECO:0000313" key="3">
    <source>
        <dbReference type="EMBL" id="MFC0047368.1"/>
    </source>
</evidence>
<evidence type="ECO:0000256" key="2">
    <source>
        <dbReference type="SAM" id="SignalP"/>
    </source>
</evidence>
<dbReference type="Gene3D" id="2.60.40.680">
    <property type="match status" value="1"/>
</dbReference>
<evidence type="ECO:0000256" key="1">
    <source>
        <dbReference type="SAM" id="Phobius"/>
    </source>
</evidence>
<keyword evidence="1" id="KW-0472">Membrane</keyword>
<dbReference type="Proteomes" id="UP001589813">
    <property type="component" value="Unassembled WGS sequence"/>
</dbReference>
<sequence length="204" mass="21361">MNKIKKLLGGLLLAASACGLCSTAQAGVIQIETNKSSYQNGELITATLRASALSDVLTGFFLALQYQPAQLALQNFSFGNGFDDGFGSYRFSSADQAGGSLALEEYADWAAALATLAAQQNGSFILATIKFKALGTGQFSLNLDPAYLGLLTAGGDLQTPDWLGASFNVTDSATVPAPAPLLLMCGLLLLLVRQRQSGQVSEQR</sequence>
<proteinExistence type="predicted"/>